<protein>
    <recommendedName>
        <fullName evidence="4">Recombinase zinc beta ribbon domain-containing protein</fullName>
    </recommendedName>
</protein>
<name>A0ABD4AAQ6_9BACI</name>
<dbReference type="EMBL" id="JXLU01000012">
    <property type="protein sequence ID" value="KIO74089.1"/>
    <property type="molecule type" value="Genomic_DNA"/>
</dbReference>
<proteinExistence type="predicted"/>
<gene>
    <name evidence="2" type="ORF">B4167_0528</name>
</gene>
<evidence type="ECO:0000256" key="1">
    <source>
        <dbReference type="SAM" id="Coils"/>
    </source>
</evidence>
<sequence>MGLCGSYARHGKKACTAHTIKEDFLKETILDDIQTLIQQVDKEKYIKKMARKSKSTKSDSQKKINKINKQIDVLQNRKRRFINLLADGIITHEEYQESMKQQIRN</sequence>
<feature type="coiled-coil region" evidence="1">
    <location>
        <begin position="57"/>
        <end position="84"/>
    </location>
</feature>
<keyword evidence="1" id="KW-0175">Coiled coil</keyword>
<comment type="caution">
    <text evidence="2">The sequence shown here is derived from an EMBL/GenBank/DDBJ whole genome shotgun (WGS) entry which is preliminary data.</text>
</comment>
<organism evidence="2 3">
    <name type="scientific">Caldibacillus thermoamylovorans</name>
    <dbReference type="NCBI Taxonomy" id="35841"/>
    <lineage>
        <taxon>Bacteria</taxon>
        <taxon>Bacillati</taxon>
        <taxon>Bacillota</taxon>
        <taxon>Bacilli</taxon>
        <taxon>Bacillales</taxon>
        <taxon>Bacillaceae</taxon>
        <taxon>Caldibacillus</taxon>
    </lineage>
</organism>
<dbReference type="Proteomes" id="UP000032076">
    <property type="component" value="Unassembled WGS sequence"/>
</dbReference>
<dbReference type="AlphaFoldDB" id="A0ABD4AAQ6"/>
<evidence type="ECO:0008006" key="4">
    <source>
        <dbReference type="Google" id="ProtNLM"/>
    </source>
</evidence>
<evidence type="ECO:0000313" key="3">
    <source>
        <dbReference type="Proteomes" id="UP000032076"/>
    </source>
</evidence>
<evidence type="ECO:0000313" key="2">
    <source>
        <dbReference type="EMBL" id="KIO74089.1"/>
    </source>
</evidence>
<accession>A0ABD4AAQ6</accession>
<reference evidence="2 3" key="1">
    <citation type="submission" date="2015-01" db="EMBL/GenBank/DDBJ databases">
        <title>Draft Genome Sequences of Four Bacillus thermoamylovorans Strains, Isolated From Food Products.</title>
        <authorList>
            <person name="Krawcyk A.O."/>
            <person name="Berendsen E.M."/>
            <person name="Eijlander R.T."/>
            <person name="de Jong A."/>
            <person name="Wells-Bennik M."/>
            <person name="Kuipers O.P."/>
        </authorList>
    </citation>
    <scope>NUCLEOTIDE SEQUENCE [LARGE SCALE GENOMIC DNA]</scope>
    <source>
        <strain evidence="2 3">B4167</strain>
    </source>
</reference>